<gene>
    <name evidence="2" type="ORF">VNE69_09137</name>
</gene>
<feature type="chain" id="PRO_5043915246" evidence="1">
    <location>
        <begin position="21"/>
        <end position="163"/>
    </location>
</feature>
<feature type="signal peptide" evidence="1">
    <location>
        <begin position="1"/>
        <end position="20"/>
    </location>
</feature>
<evidence type="ECO:0000313" key="3">
    <source>
        <dbReference type="Proteomes" id="UP001334084"/>
    </source>
</evidence>
<dbReference type="GeneID" id="90542416"/>
<keyword evidence="1" id="KW-0732">Signal</keyword>
<dbReference type="Proteomes" id="UP001334084">
    <property type="component" value="Chromosome 9"/>
</dbReference>
<sequence>MKFIFLFQILTFSCINTVTLLTVKKSSTETLLYLGIIGNVRKIRHYKFDLHENSTETSMKLLNIYKFQSFDDTDTEIINDEYIKYNQTCIGDILKKKFFDSKRILKTVINVERDKIYRIRRYVNNDELGVYTDTFTMNFSEEFYNIKMSENGLVNNHLEVLEY</sequence>
<dbReference type="AlphaFoldDB" id="A0AAX4JF62"/>
<name>A0AAX4JF62_9MICR</name>
<accession>A0AAX4JF62</accession>
<protein>
    <submittedName>
        <fullName evidence="2">SP-containing protein</fullName>
    </submittedName>
</protein>
<proteinExistence type="predicted"/>
<evidence type="ECO:0000313" key="2">
    <source>
        <dbReference type="EMBL" id="WUR04584.1"/>
    </source>
</evidence>
<dbReference type="KEGG" id="vnx:VNE69_09137"/>
<dbReference type="RefSeq" id="XP_065330729.1">
    <property type="nucleotide sequence ID" value="XM_065474657.1"/>
</dbReference>
<evidence type="ECO:0000256" key="1">
    <source>
        <dbReference type="SAM" id="SignalP"/>
    </source>
</evidence>
<reference evidence="2" key="1">
    <citation type="journal article" date="2024" name="BMC Genomics">
        <title>Functional annotation of a divergent genome using sequence and structure-based similarity.</title>
        <authorList>
            <person name="Svedberg D."/>
            <person name="Winiger R.R."/>
            <person name="Berg A."/>
            <person name="Sharma H."/>
            <person name="Tellgren-Roth C."/>
            <person name="Debrunner-Vossbrinck B.A."/>
            <person name="Vossbrinck C.R."/>
            <person name="Barandun J."/>
        </authorList>
    </citation>
    <scope>NUCLEOTIDE SEQUENCE</scope>
    <source>
        <strain evidence="2">Illinois isolate</strain>
    </source>
</reference>
<organism evidence="2 3">
    <name type="scientific">Vairimorpha necatrix</name>
    <dbReference type="NCBI Taxonomy" id="6039"/>
    <lineage>
        <taxon>Eukaryota</taxon>
        <taxon>Fungi</taxon>
        <taxon>Fungi incertae sedis</taxon>
        <taxon>Microsporidia</taxon>
        <taxon>Nosematidae</taxon>
        <taxon>Vairimorpha</taxon>
    </lineage>
</organism>
<dbReference type="EMBL" id="CP142734">
    <property type="protein sequence ID" value="WUR04584.1"/>
    <property type="molecule type" value="Genomic_DNA"/>
</dbReference>
<keyword evidence="3" id="KW-1185">Reference proteome</keyword>